<evidence type="ECO:0000256" key="3">
    <source>
        <dbReference type="ARBA" id="ARBA00013253"/>
    </source>
</evidence>
<evidence type="ECO:0000256" key="9">
    <source>
        <dbReference type="ARBA" id="ARBA00022909"/>
    </source>
</evidence>
<comment type="function">
    <text evidence="10">Catalyzes the transfer of pyrophosphate from adenosine triphosphate (ATP) to 6-hydroxymethyl-7,8-dihydropterin, an enzymatic step in folate biosynthesis pathway.</text>
</comment>
<dbReference type="Pfam" id="PF01288">
    <property type="entry name" value="HPPK"/>
    <property type="match status" value="1"/>
</dbReference>
<feature type="domain" description="7,8-dihydro-6-hydroxymethylpterin-pyrophosphokinase" evidence="13">
    <location>
        <begin position="102"/>
        <end position="113"/>
    </location>
</feature>
<dbReference type="EMBL" id="FPIW01000018">
    <property type="protein sequence ID" value="SFW43984.1"/>
    <property type="molecule type" value="Genomic_DNA"/>
</dbReference>
<evidence type="ECO:0000256" key="10">
    <source>
        <dbReference type="ARBA" id="ARBA00029409"/>
    </source>
</evidence>
<comment type="pathway">
    <text evidence="1">Cofactor biosynthesis; tetrahydrofolate biosynthesis; 2-amino-4-hydroxy-6-hydroxymethyl-7,8-dihydropteridine diphosphate from 7,8-dihydroneopterin triphosphate: step 4/4.</text>
</comment>
<evidence type="ECO:0000256" key="5">
    <source>
        <dbReference type="ARBA" id="ARBA00022679"/>
    </source>
</evidence>
<accession>A0AA94L221</accession>
<evidence type="ECO:0000256" key="8">
    <source>
        <dbReference type="ARBA" id="ARBA00022840"/>
    </source>
</evidence>
<evidence type="ECO:0000256" key="6">
    <source>
        <dbReference type="ARBA" id="ARBA00022741"/>
    </source>
</evidence>
<dbReference type="PANTHER" id="PTHR43071">
    <property type="entry name" value="2-AMINO-4-HYDROXY-6-HYDROXYMETHYLDIHYDROPTERIDINE PYROPHOSPHOKINASE"/>
    <property type="match status" value="1"/>
</dbReference>
<dbReference type="AlphaFoldDB" id="A0AA94L221"/>
<evidence type="ECO:0000256" key="1">
    <source>
        <dbReference type="ARBA" id="ARBA00005051"/>
    </source>
</evidence>
<dbReference type="RefSeq" id="WP_072311738.1">
    <property type="nucleotide sequence ID" value="NZ_FPIW01000018.1"/>
</dbReference>
<dbReference type="CDD" id="cd00483">
    <property type="entry name" value="HPPK"/>
    <property type="match status" value="1"/>
</dbReference>
<evidence type="ECO:0000256" key="11">
    <source>
        <dbReference type="ARBA" id="ARBA00029766"/>
    </source>
</evidence>
<keyword evidence="5" id="KW-0808">Transferase</keyword>
<sequence length="174" mass="19221">MPENSPGKEFQAYVCLGSNCANAEEMLVRARQKLAALPRMRTGAASALYCTEPQGYANQSWFFNQVIELFPGASWTPCSLVDALLDIEADLGRVRSADPALRFGPRAIDVDLLLFGQIGSENPHCLVPHPRLTQRAFALVPLLDVAPHAVIDGLPATEWLSRLQYKKEGQRIFQ</sequence>
<dbReference type="GO" id="GO:0005524">
    <property type="term" value="F:ATP binding"/>
    <property type="evidence" value="ECO:0007669"/>
    <property type="project" value="UniProtKB-KW"/>
</dbReference>
<dbReference type="InterPro" id="IPR000550">
    <property type="entry name" value="Hppk"/>
</dbReference>
<dbReference type="EC" id="2.7.6.3" evidence="3"/>
<evidence type="ECO:0000259" key="13">
    <source>
        <dbReference type="PROSITE" id="PS00794"/>
    </source>
</evidence>
<reference evidence="15" key="1">
    <citation type="submission" date="2016-11" db="EMBL/GenBank/DDBJ databases">
        <authorList>
            <person name="Jaros S."/>
            <person name="Januszkiewicz K."/>
            <person name="Wedrychowicz H."/>
        </authorList>
    </citation>
    <scope>NUCLEOTIDE SEQUENCE [LARGE SCALE GENOMIC DNA]</scope>
    <source>
        <strain evidence="15">DSM 7057</strain>
    </source>
</reference>
<dbReference type="InterPro" id="IPR035907">
    <property type="entry name" value="Hppk_sf"/>
</dbReference>
<dbReference type="PROSITE" id="PS00794">
    <property type="entry name" value="HPPK"/>
    <property type="match status" value="1"/>
</dbReference>
<organism evidence="14 15">
    <name type="scientific">Desulfovibrio desulfuricans</name>
    <dbReference type="NCBI Taxonomy" id="876"/>
    <lineage>
        <taxon>Bacteria</taxon>
        <taxon>Pseudomonadati</taxon>
        <taxon>Thermodesulfobacteriota</taxon>
        <taxon>Desulfovibrionia</taxon>
        <taxon>Desulfovibrionales</taxon>
        <taxon>Desulfovibrionaceae</taxon>
        <taxon>Desulfovibrio</taxon>
    </lineage>
</organism>
<evidence type="ECO:0000256" key="2">
    <source>
        <dbReference type="ARBA" id="ARBA00005810"/>
    </source>
</evidence>
<dbReference type="GO" id="GO:0046656">
    <property type="term" value="P:folic acid biosynthetic process"/>
    <property type="evidence" value="ECO:0007669"/>
    <property type="project" value="UniProtKB-KW"/>
</dbReference>
<gene>
    <name evidence="14" type="ORF">SAMN02910291_01296</name>
</gene>
<comment type="similarity">
    <text evidence="2">Belongs to the HPPK family.</text>
</comment>
<keyword evidence="7" id="KW-0418">Kinase</keyword>
<dbReference type="GO" id="GO:0016301">
    <property type="term" value="F:kinase activity"/>
    <property type="evidence" value="ECO:0007669"/>
    <property type="project" value="UniProtKB-KW"/>
</dbReference>
<dbReference type="SUPFAM" id="SSF55083">
    <property type="entry name" value="6-hydroxymethyl-7,8-dihydropterin pyrophosphokinase, HPPK"/>
    <property type="match status" value="1"/>
</dbReference>
<dbReference type="PANTHER" id="PTHR43071:SF1">
    <property type="entry name" value="2-AMINO-4-HYDROXY-6-HYDROXYMETHYLDIHYDROPTERIDINE PYROPHOSPHOKINASE"/>
    <property type="match status" value="1"/>
</dbReference>
<evidence type="ECO:0000256" key="4">
    <source>
        <dbReference type="ARBA" id="ARBA00016218"/>
    </source>
</evidence>
<dbReference type="Proteomes" id="UP000182680">
    <property type="component" value="Unassembled WGS sequence"/>
</dbReference>
<keyword evidence="8" id="KW-0067">ATP-binding</keyword>
<dbReference type="NCBIfam" id="TIGR01498">
    <property type="entry name" value="folK"/>
    <property type="match status" value="1"/>
</dbReference>
<keyword evidence="9" id="KW-0289">Folate biosynthesis</keyword>
<evidence type="ECO:0000313" key="14">
    <source>
        <dbReference type="EMBL" id="SFW43984.1"/>
    </source>
</evidence>
<name>A0AA94L221_DESDE</name>
<proteinExistence type="inferred from homology"/>
<dbReference type="Gene3D" id="3.30.70.560">
    <property type="entry name" value="7,8-Dihydro-6-hydroxymethylpterin-pyrophosphokinase HPPK"/>
    <property type="match status" value="1"/>
</dbReference>
<evidence type="ECO:0000256" key="7">
    <source>
        <dbReference type="ARBA" id="ARBA00022777"/>
    </source>
</evidence>
<comment type="caution">
    <text evidence="14">The sequence shown here is derived from an EMBL/GenBank/DDBJ whole genome shotgun (WGS) entry which is preliminary data.</text>
</comment>
<keyword evidence="6" id="KW-0547">Nucleotide-binding</keyword>
<evidence type="ECO:0000256" key="12">
    <source>
        <dbReference type="ARBA" id="ARBA00033413"/>
    </source>
</evidence>
<protein>
    <recommendedName>
        <fullName evidence="4">2-amino-4-hydroxy-6-hydroxymethyldihydropteridine pyrophosphokinase</fullName>
        <ecNumber evidence="3">2.7.6.3</ecNumber>
    </recommendedName>
    <alternativeName>
        <fullName evidence="11">6-hydroxymethyl-7,8-dihydropterin pyrophosphokinase</fullName>
    </alternativeName>
    <alternativeName>
        <fullName evidence="12">7,8-dihydro-6-hydroxymethylpterin-pyrophosphokinase</fullName>
    </alternativeName>
</protein>
<evidence type="ECO:0000313" key="15">
    <source>
        <dbReference type="Proteomes" id="UP000182680"/>
    </source>
</evidence>
<dbReference type="GO" id="GO:0003848">
    <property type="term" value="F:2-amino-4-hydroxy-6-hydroxymethyldihydropteridine diphosphokinase activity"/>
    <property type="evidence" value="ECO:0007669"/>
    <property type="project" value="UniProtKB-EC"/>
</dbReference>